<comment type="similarity">
    <text evidence="6">Belongs to the HAD-like hydrolase superfamily. MasA/MtnC family.</text>
</comment>
<keyword evidence="4 6" id="KW-0460">Magnesium</keyword>
<dbReference type="AlphaFoldDB" id="A0A8J2MDI5"/>
<dbReference type="SFLD" id="SFLDF00044">
    <property type="entry name" value="enolase-phosphatase"/>
    <property type="match status" value="1"/>
</dbReference>
<dbReference type="PANTHER" id="PTHR20371">
    <property type="entry name" value="ENOLASE-PHOSPHATASE E1"/>
    <property type="match status" value="1"/>
</dbReference>
<dbReference type="OrthoDB" id="272500at2759"/>
<organism evidence="7 8">
    <name type="scientific">Allacma fusca</name>
    <dbReference type="NCBI Taxonomy" id="39272"/>
    <lineage>
        <taxon>Eukaryota</taxon>
        <taxon>Metazoa</taxon>
        <taxon>Ecdysozoa</taxon>
        <taxon>Arthropoda</taxon>
        <taxon>Hexapoda</taxon>
        <taxon>Collembola</taxon>
        <taxon>Symphypleona</taxon>
        <taxon>Sminthuridae</taxon>
        <taxon>Allacma</taxon>
    </lineage>
</organism>
<sequence>MANSPSLEGAKVILLDIEGTTTSISFVKDVLFPYARANVEAYLRKQWGDDDTKAILRDLQALAEQDISDGVEGVKPILPLTDSAQVPEDVLQSVLKNIFWQMDLDRKTTPLKLLQGKIWKSGYDKGELKGHVYADVPEAFIRWTTQGKKLYIYSSGSVQAQILLFGHSEAGDLCKYLSGYFDTTTGYKNETTSYTTIASKIGVQPEDILFLTDVAAEAFAASDAGMQVQVLIRPGNKPLLESELEAFRTIQDFTVL</sequence>
<dbReference type="SFLD" id="SFLDS00003">
    <property type="entry name" value="Haloacid_Dehalogenase"/>
    <property type="match status" value="1"/>
</dbReference>
<comment type="cofactor">
    <cofactor evidence="6">
        <name>Mg(2+)</name>
        <dbReference type="ChEBI" id="CHEBI:18420"/>
    </cofactor>
    <text evidence="6">Binds 1 Mg(2+) ion per subunit.</text>
</comment>
<evidence type="ECO:0000256" key="3">
    <source>
        <dbReference type="ARBA" id="ARBA00022801"/>
    </source>
</evidence>
<dbReference type="EMBL" id="CAJVCH010571134">
    <property type="protein sequence ID" value="CAG7836735.1"/>
    <property type="molecule type" value="Genomic_DNA"/>
</dbReference>
<accession>A0A8J2MDI5</accession>
<evidence type="ECO:0000313" key="8">
    <source>
        <dbReference type="Proteomes" id="UP000708208"/>
    </source>
</evidence>
<keyword evidence="6" id="KW-0539">Nucleus</keyword>
<dbReference type="SFLD" id="SFLDG01133">
    <property type="entry name" value="C1.5.4:_Enolase-phosphatase_Li"/>
    <property type="match status" value="1"/>
</dbReference>
<dbReference type="Pfam" id="PF00702">
    <property type="entry name" value="Hydrolase"/>
    <property type="match status" value="1"/>
</dbReference>
<keyword evidence="5 6" id="KW-0486">Methionine biosynthesis</keyword>
<dbReference type="InterPro" id="IPR027511">
    <property type="entry name" value="ENOPH1_eukaryotes"/>
</dbReference>
<dbReference type="GO" id="GO:0000287">
    <property type="term" value="F:magnesium ion binding"/>
    <property type="evidence" value="ECO:0007669"/>
    <property type="project" value="UniProtKB-UniRule"/>
</dbReference>
<dbReference type="CDD" id="cd01629">
    <property type="entry name" value="HAD_EP"/>
    <property type="match status" value="1"/>
</dbReference>
<feature type="binding site" evidence="6">
    <location>
        <position position="16"/>
    </location>
    <ligand>
        <name>Mg(2+)</name>
        <dbReference type="ChEBI" id="CHEBI:18420"/>
    </ligand>
</feature>
<reference evidence="7" key="1">
    <citation type="submission" date="2021-06" db="EMBL/GenBank/DDBJ databases">
        <authorList>
            <person name="Hodson N. C."/>
            <person name="Mongue J. A."/>
            <person name="Jaron S. K."/>
        </authorList>
    </citation>
    <scope>NUCLEOTIDE SEQUENCE</scope>
</reference>
<evidence type="ECO:0000256" key="2">
    <source>
        <dbReference type="ARBA" id="ARBA00022723"/>
    </source>
</evidence>
<comment type="subunit">
    <text evidence="6">Monomer.</text>
</comment>
<name>A0A8J2MDI5_9HEXA</name>
<keyword evidence="2 6" id="KW-0479">Metal-binding</keyword>
<comment type="pathway">
    <text evidence="6">Amino-acid biosynthesis; L-methionine biosynthesis via salvage pathway; L-methionine from S-methyl-5-thio-alpha-D-ribose 1-phosphate: step 3/6.</text>
</comment>
<dbReference type="SFLD" id="SFLDG01129">
    <property type="entry name" value="C1.5:_HAD__Beta-PGM__Phosphata"/>
    <property type="match status" value="1"/>
</dbReference>
<evidence type="ECO:0000313" key="7">
    <source>
        <dbReference type="EMBL" id="CAG7836735.1"/>
    </source>
</evidence>
<dbReference type="UniPathway" id="UPA00904">
    <property type="reaction ID" value="UER00876"/>
</dbReference>
<comment type="caution">
    <text evidence="7">The sequence shown here is derived from an EMBL/GenBank/DDBJ whole genome shotgun (WGS) entry which is preliminary data.</text>
</comment>
<dbReference type="Proteomes" id="UP000708208">
    <property type="component" value="Unassembled WGS sequence"/>
</dbReference>
<evidence type="ECO:0000256" key="4">
    <source>
        <dbReference type="ARBA" id="ARBA00022842"/>
    </source>
</evidence>
<feature type="binding site" evidence="6">
    <location>
        <position position="18"/>
    </location>
    <ligand>
        <name>Mg(2+)</name>
        <dbReference type="ChEBI" id="CHEBI:18420"/>
    </ligand>
</feature>
<evidence type="ECO:0000256" key="6">
    <source>
        <dbReference type="HAMAP-Rule" id="MF_03117"/>
    </source>
</evidence>
<dbReference type="InterPro" id="IPR023943">
    <property type="entry name" value="Enolase-ppase_E1"/>
</dbReference>
<feature type="binding site" evidence="6">
    <location>
        <begin position="154"/>
        <end position="155"/>
    </location>
    <ligand>
        <name>substrate</name>
    </ligand>
</feature>
<dbReference type="FunFam" id="3.40.50.1000:FF:000079">
    <property type="entry name" value="Enolase-phosphatase E1"/>
    <property type="match status" value="1"/>
</dbReference>
<comment type="subcellular location">
    <subcellularLocation>
        <location evidence="6">Cytoplasm</location>
    </subcellularLocation>
    <subcellularLocation>
        <location evidence="6">Nucleus</location>
    </subcellularLocation>
</comment>
<proteinExistence type="inferred from homology"/>
<dbReference type="GO" id="GO:0005737">
    <property type="term" value="C:cytoplasm"/>
    <property type="evidence" value="ECO:0007669"/>
    <property type="project" value="UniProtKB-SubCell"/>
</dbReference>
<evidence type="ECO:0000256" key="5">
    <source>
        <dbReference type="ARBA" id="ARBA00023167"/>
    </source>
</evidence>
<dbReference type="NCBIfam" id="TIGR01549">
    <property type="entry name" value="HAD-SF-IA-v1"/>
    <property type="match status" value="1"/>
</dbReference>
<comment type="catalytic activity">
    <reaction evidence="6">
        <text>5-methylsulfanyl-2,3-dioxopentyl phosphate + H2O = 1,2-dihydroxy-5-(methylsulfanyl)pent-1-en-3-one + phosphate</text>
        <dbReference type="Rhea" id="RHEA:21700"/>
        <dbReference type="ChEBI" id="CHEBI:15377"/>
        <dbReference type="ChEBI" id="CHEBI:43474"/>
        <dbReference type="ChEBI" id="CHEBI:49252"/>
        <dbReference type="ChEBI" id="CHEBI:58828"/>
        <dbReference type="EC" id="3.1.3.77"/>
    </reaction>
</comment>
<dbReference type="InterPro" id="IPR006439">
    <property type="entry name" value="HAD-SF_hydro_IA"/>
</dbReference>
<comment type="function">
    <text evidence="6">Bifunctional enzyme that catalyzes the enolization of 2,3-diketo-5-methylthiopentyl-1-phosphate (DK-MTP-1-P) into the intermediate 2-hydroxy-3-keto-5-methylthiopentenyl-1-phosphate (HK-MTPenyl-1-P), which is then dephosphorylated to form the acireductone 1,2-dihydroxy-3-keto-5-methylthiopentene (DHK-MTPene).</text>
</comment>
<protein>
    <recommendedName>
        <fullName evidence="6">Enolase-phosphatase E1</fullName>
        <ecNumber evidence="6">3.1.3.77</ecNumber>
    </recommendedName>
    <alternativeName>
        <fullName evidence="6">2,3-diketo-5-methylthio-1-phosphopentane phosphatase</fullName>
    </alternativeName>
</protein>
<dbReference type="EC" id="3.1.3.77" evidence="6"/>
<dbReference type="GO" id="GO:0005634">
    <property type="term" value="C:nucleus"/>
    <property type="evidence" value="ECO:0007669"/>
    <property type="project" value="UniProtKB-SubCell"/>
</dbReference>
<gene>
    <name evidence="7" type="ORF">AFUS01_LOCUS45944</name>
</gene>
<comment type="pathway">
    <text evidence="6">Amino-acid biosynthesis; L-methionine biosynthesis via salvage pathway; L-methionine from S-methyl-5-thio-alpha-D-ribose 1-phosphate: step 4/6.</text>
</comment>
<keyword evidence="1 6" id="KW-0028">Amino-acid biosynthesis</keyword>
<dbReference type="GO" id="GO:0043874">
    <property type="term" value="F:acireductone synthase activity"/>
    <property type="evidence" value="ECO:0007669"/>
    <property type="project" value="UniProtKB-EC"/>
</dbReference>
<dbReference type="GO" id="GO:0019509">
    <property type="term" value="P:L-methionine salvage from methylthioadenosine"/>
    <property type="evidence" value="ECO:0007669"/>
    <property type="project" value="UniProtKB-UniRule"/>
</dbReference>
<feature type="binding site" evidence="6">
    <location>
        <position position="188"/>
    </location>
    <ligand>
        <name>substrate</name>
    </ligand>
</feature>
<keyword evidence="6" id="KW-0963">Cytoplasm</keyword>
<keyword evidence="3 6" id="KW-0378">Hydrolase</keyword>
<feature type="binding site" evidence="6">
    <location>
        <position position="213"/>
    </location>
    <ligand>
        <name>Mg(2+)</name>
        <dbReference type="ChEBI" id="CHEBI:18420"/>
    </ligand>
</feature>
<evidence type="ECO:0000256" key="1">
    <source>
        <dbReference type="ARBA" id="ARBA00022605"/>
    </source>
</evidence>
<dbReference type="NCBIfam" id="TIGR01691">
    <property type="entry name" value="enolase-ppase"/>
    <property type="match status" value="1"/>
</dbReference>
<dbReference type="HAMAP" id="MF_01681">
    <property type="entry name" value="Salvage_MtnC"/>
    <property type="match status" value="1"/>
</dbReference>
<keyword evidence="8" id="KW-1185">Reference proteome</keyword>
<dbReference type="PANTHER" id="PTHR20371:SF1">
    <property type="entry name" value="ENOLASE-PHOSPHATASE E1"/>
    <property type="match status" value="1"/>
</dbReference>
<dbReference type="HAMAP" id="MF_03117">
    <property type="entry name" value="Salvage_MtnC_euk"/>
    <property type="match status" value="1"/>
</dbReference>